<reference evidence="1 2" key="1">
    <citation type="submission" date="2024-04" db="EMBL/GenBank/DDBJ databases">
        <authorList>
            <consortium name="Molecular Ecology Group"/>
        </authorList>
    </citation>
    <scope>NUCLEOTIDE SEQUENCE [LARGE SCALE GENOMIC DNA]</scope>
</reference>
<organism evidence="1 2">
    <name type="scientific">Lasius platythorax</name>
    <dbReference type="NCBI Taxonomy" id="488582"/>
    <lineage>
        <taxon>Eukaryota</taxon>
        <taxon>Metazoa</taxon>
        <taxon>Ecdysozoa</taxon>
        <taxon>Arthropoda</taxon>
        <taxon>Hexapoda</taxon>
        <taxon>Insecta</taxon>
        <taxon>Pterygota</taxon>
        <taxon>Neoptera</taxon>
        <taxon>Endopterygota</taxon>
        <taxon>Hymenoptera</taxon>
        <taxon>Apocrita</taxon>
        <taxon>Aculeata</taxon>
        <taxon>Formicoidea</taxon>
        <taxon>Formicidae</taxon>
        <taxon>Formicinae</taxon>
        <taxon>Lasius</taxon>
        <taxon>Lasius</taxon>
    </lineage>
</organism>
<evidence type="ECO:0000313" key="1">
    <source>
        <dbReference type="EMBL" id="CAL1673845.1"/>
    </source>
</evidence>
<dbReference type="EMBL" id="OZ034824">
    <property type="protein sequence ID" value="CAL1673845.1"/>
    <property type="molecule type" value="Genomic_DNA"/>
</dbReference>
<evidence type="ECO:0000313" key="2">
    <source>
        <dbReference type="Proteomes" id="UP001497644"/>
    </source>
</evidence>
<name>A0AAV2N1X2_9HYME</name>
<proteinExistence type="predicted"/>
<keyword evidence="2" id="KW-1185">Reference proteome</keyword>
<gene>
    <name evidence="1" type="ORF">LPLAT_LOCUS648</name>
</gene>
<sequence>MFRTHKFHKLKCVKQNDIPTRSEIQQCLGTLLAQILFNYSHCEMIKQLDSTRSARVLQQSYCRAQNGQLKTDVRTALEKQNILKSNIHHDILALGEEELKRFQAEIEALTQSKLRDEFAEECRMLEAEKRFAIKCNADEIHARYEEYFKSAQQELEEQLQIELVDADAKYKKELQKVVVKTRINTTHDVLRKLRPQMCYIIKSLYDDLELSHRAQREKMIAEFNKIMRKQHVKLDIRIKEVEKKKIEELRVQRHELEIQNVMTIIYILCMERLRSSLEMHTIHKHCEEKIKSLHEFVVKQDDTINTMKKRIIEYRDKNVMLQEKVTAITKEFQKFINFAFDAMPEHADFLLPLDLFSVDSTNKEDSKQEKKMIGKLRKIL</sequence>
<dbReference type="AlphaFoldDB" id="A0AAV2N1X2"/>
<dbReference type="Proteomes" id="UP001497644">
    <property type="component" value="Chromosome 1"/>
</dbReference>
<protein>
    <submittedName>
        <fullName evidence="1">Uncharacterized protein</fullName>
    </submittedName>
</protein>
<accession>A0AAV2N1X2</accession>